<dbReference type="EMBL" id="VIEB01001442">
    <property type="protein sequence ID" value="TQD72133.1"/>
    <property type="molecule type" value="Genomic_DNA"/>
</dbReference>
<comment type="caution">
    <text evidence="1">The sequence shown here is derived from an EMBL/GenBank/DDBJ whole genome shotgun (WGS) entry which is preliminary data.</text>
</comment>
<protein>
    <submittedName>
        <fullName evidence="1">Uncharacterized protein</fullName>
    </submittedName>
</protein>
<evidence type="ECO:0000313" key="1">
    <source>
        <dbReference type="EMBL" id="TQD72133.1"/>
    </source>
</evidence>
<organism evidence="1 2">
    <name type="scientific">Malus baccata</name>
    <name type="common">Siberian crab apple</name>
    <name type="synonym">Pyrus baccata</name>
    <dbReference type="NCBI Taxonomy" id="106549"/>
    <lineage>
        <taxon>Eukaryota</taxon>
        <taxon>Viridiplantae</taxon>
        <taxon>Streptophyta</taxon>
        <taxon>Embryophyta</taxon>
        <taxon>Tracheophyta</taxon>
        <taxon>Spermatophyta</taxon>
        <taxon>Magnoliopsida</taxon>
        <taxon>eudicotyledons</taxon>
        <taxon>Gunneridae</taxon>
        <taxon>Pentapetalae</taxon>
        <taxon>rosids</taxon>
        <taxon>fabids</taxon>
        <taxon>Rosales</taxon>
        <taxon>Rosaceae</taxon>
        <taxon>Amygdaloideae</taxon>
        <taxon>Maleae</taxon>
        <taxon>Malus</taxon>
    </lineage>
</organism>
<proteinExistence type="predicted"/>
<accession>A0A540KD29</accession>
<name>A0A540KD29_MALBA</name>
<dbReference type="Proteomes" id="UP000315295">
    <property type="component" value="Unassembled WGS sequence"/>
</dbReference>
<gene>
    <name evidence="1" type="ORF">C1H46_042332</name>
</gene>
<reference evidence="1 2" key="1">
    <citation type="journal article" date="2019" name="G3 (Bethesda)">
        <title>Sequencing of a Wild Apple (Malus baccata) Genome Unravels the Differences Between Cultivated and Wild Apple Species Regarding Disease Resistance and Cold Tolerance.</title>
        <authorList>
            <person name="Chen X."/>
        </authorList>
    </citation>
    <scope>NUCLEOTIDE SEQUENCE [LARGE SCALE GENOMIC DNA]</scope>
    <source>
        <strain evidence="2">cv. Shandingzi</strain>
        <tissue evidence="1">Leaves</tissue>
    </source>
</reference>
<dbReference type="AlphaFoldDB" id="A0A540KD29"/>
<evidence type="ECO:0000313" key="2">
    <source>
        <dbReference type="Proteomes" id="UP000315295"/>
    </source>
</evidence>
<sequence length="115" mass="12781">MDGIRINQNFCEVNKDCLTYLRYVGVVLSILVSDVFDTAMGLLSFRTTCSSVSRFRLPRPWLPRFACLSASFAIDGRSPLILTTSIPICPDILVMRCTSLVLHGVFSIGTLPSEY</sequence>
<keyword evidence="2" id="KW-1185">Reference proteome</keyword>